<feature type="domain" description="Plant PDR ABC transporter associated" evidence="8">
    <location>
        <begin position="385"/>
        <end position="449"/>
    </location>
</feature>
<feature type="transmembrane region" description="Helical" evidence="6">
    <location>
        <begin position="414"/>
        <end position="441"/>
    </location>
</feature>
<dbReference type="Pfam" id="PF08370">
    <property type="entry name" value="PDR_assoc"/>
    <property type="match status" value="1"/>
</dbReference>
<dbReference type="AlphaFoldDB" id="A0ABC8S934"/>
<feature type="transmembrane region" description="Helical" evidence="6">
    <location>
        <begin position="221"/>
        <end position="245"/>
    </location>
</feature>
<comment type="subcellular location">
    <subcellularLocation>
        <location evidence="1">Membrane</location>
        <topology evidence="1">Multi-pass membrane protein</topology>
    </subcellularLocation>
</comment>
<keyword evidence="4 6" id="KW-1133">Transmembrane helix</keyword>
<dbReference type="GO" id="GO:0005886">
    <property type="term" value="C:plasma membrane"/>
    <property type="evidence" value="ECO:0007669"/>
    <property type="project" value="UniProtKB-ARBA"/>
</dbReference>
<evidence type="ECO:0000313" key="9">
    <source>
        <dbReference type="EMBL" id="CAK9153458.1"/>
    </source>
</evidence>
<dbReference type="Pfam" id="PF01061">
    <property type="entry name" value="ABC2_membrane"/>
    <property type="match status" value="1"/>
</dbReference>
<protein>
    <submittedName>
        <fullName evidence="9">Uncharacterized protein</fullName>
    </submittedName>
</protein>
<organism evidence="9 10">
    <name type="scientific">Ilex paraguariensis</name>
    <name type="common">yerba mate</name>
    <dbReference type="NCBI Taxonomy" id="185542"/>
    <lineage>
        <taxon>Eukaryota</taxon>
        <taxon>Viridiplantae</taxon>
        <taxon>Streptophyta</taxon>
        <taxon>Embryophyta</taxon>
        <taxon>Tracheophyta</taxon>
        <taxon>Spermatophyta</taxon>
        <taxon>Magnoliopsida</taxon>
        <taxon>eudicotyledons</taxon>
        <taxon>Gunneridae</taxon>
        <taxon>Pentapetalae</taxon>
        <taxon>asterids</taxon>
        <taxon>campanulids</taxon>
        <taxon>Aquifoliales</taxon>
        <taxon>Aquifoliaceae</taxon>
        <taxon>Ilex</taxon>
    </lineage>
</organism>
<evidence type="ECO:0000259" key="7">
    <source>
        <dbReference type="Pfam" id="PF01061"/>
    </source>
</evidence>
<reference evidence="9 10" key="1">
    <citation type="submission" date="2024-02" db="EMBL/GenBank/DDBJ databases">
        <authorList>
            <person name="Vignale AGUSTIN F."/>
            <person name="Sosa J E."/>
            <person name="Modenutti C."/>
        </authorList>
    </citation>
    <scope>NUCLEOTIDE SEQUENCE [LARGE SCALE GENOMIC DNA]</scope>
</reference>
<comment type="caution">
    <text evidence="9">The sequence shown here is derived from an EMBL/GenBank/DDBJ whole genome shotgun (WGS) entry which is preliminary data.</text>
</comment>
<feature type="transmembrane region" description="Helical" evidence="6">
    <location>
        <begin position="331"/>
        <end position="351"/>
    </location>
</feature>
<dbReference type="InterPro" id="IPR027417">
    <property type="entry name" value="P-loop_NTPase"/>
</dbReference>
<feature type="transmembrane region" description="Helical" evidence="6">
    <location>
        <begin position="185"/>
        <end position="206"/>
    </location>
</feature>
<dbReference type="Proteomes" id="UP001642360">
    <property type="component" value="Unassembled WGS sequence"/>
</dbReference>
<evidence type="ECO:0000256" key="2">
    <source>
        <dbReference type="ARBA" id="ARBA00022448"/>
    </source>
</evidence>
<keyword evidence="2" id="KW-0813">Transport</keyword>
<dbReference type="SUPFAM" id="SSF52540">
    <property type="entry name" value="P-loop containing nucleoside triphosphate hydrolases"/>
    <property type="match status" value="1"/>
</dbReference>
<dbReference type="EMBL" id="CAUOFW020002399">
    <property type="protein sequence ID" value="CAK9153458.1"/>
    <property type="molecule type" value="Genomic_DNA"/>
</dbReference>
<proteinExistence type="predicted"/>
<evidence type="ECO:0000259" key="8">
    <source>
        <dbReference type="Pfam" id="PF08370"/>
    </source>
</evidence>
<gene>
    <name evidence="9" type="ORF">ILEXP_LOCUS21727</name>
</gene>
<evidence type="ECO:0000256" key="5">
    <source>
        <dbReference type="ARBA" id="ARBA00023136"/>
    </source>
</evidence>
<keyword evidence="5 6" id="KW-0472">Membrane</keyword>
<sequence>MLVGPAKVFYMDGISTGLDSSTTYQIVKFMKQMVHSMDSTMIISLLQPAPETFDLFDDIILLSEGQIIYQGPQENVLDFLESVGFKCPKRKGVADFLQEVTSRKDQRQFWFKKNKRYRFISVPKLVEHFKSFHIGQQLYDELGIPYDKTKAHHSALVTRKYGISNMELLKASLAREWLLMKRKSFLYIFKTTQITIMSIVTFTVFFRTEMKHGRLEDGGKYYGALFFSLLNVMFNGTAEIPLTMFRLPVFFKQRDALFYPAWAFAIPIWLMRIPLSLIESSIWIIFTYYTIGFAPAASRFFCQILAFFGVHQMALSLFRFISALGRTLTNASTLATFTLLMSFVLGGFIVAKDDIKPWVIWGYYVSPMTYGLNAIAINEFLDERWSTPNTDPSFAELTIGKVLLKSRGMFMDDYMYWICIIALFGFSLLFNVGFIVALTYLDPLRDSKSGIQDGDNKIKKSSTTTAPSVKGYLPLPLKNSNWVF</sequence>
<evidence type="ECO:0000256" key="6">
    <source>
        <dbReference type="SAM" id="Phobius"/>
    </source>
</evidence>
<feature type="domain" description="ABC-2 type transporter transmembrane" evidence="7">
    <location>
        <begin position="168"/>
        <end position="380"/>
    </location>
</feature>
<dbReference type="InterPro" id="IPR013525">
    <property type="entry name" value="ABC2_TM"/>
</dbReference>
<dbReference type="InterPro" id="IPR013581">
    <property type="entry name" value="PDR_assoc"/>
</dbReference>
<dbReference type="PANTHER" id="PTHR19241">
    <property type="entry name" value="ATP-BINDING CASSETTE TRANSPORTER"/>
    <property type="match status" value="1"/>
</dbReference>
<evidence type="ECO:0000313" key="10">
    <source>
        <dbReference type="Proteomes" id="UP001642360"/>
    </source>
</evidence>
<evidence type="ECO:0000256" key="3">
    <source>
        <dbReference type="ARBA" id="ARBA00022692"/>
    </source>
</evidence>
<evidence type="ECO:0000256" key="1">
    <source>
        <dbReference type="ARBA" id="ARBA00004141"/>
    </source>
</evidence>
<feature type="transmembrane region" description="Helical" evidence="6">
    <location>
        <begin position="358"/>
        <end position="377"/>
    </location>
</feature>
<evidence type="ECO:0000256" key="4">
    <source>
        <dbReference type="ARBA" id="ARBA00022989"/>
    </source>
</evidence>
<name>A0ABC8S934_9AQUA</name>
<feature type="transmembrane region" description="Helical" evidence="6">
    <location>
        <begin position="257"/>
        <end position="275"/>
    </location>
</feature>
<keyword evidence="3 6" id="KW-0812">Transmembrane</keyword>
<accession>A0ABC8S934</accession>
<keyword evidence="10" id="KW-1185">Reference proteome</keyword>
<dbReference type="Gene3D" id="3.40.50.300">
    <property type="entry name" value="P-loop containing nucleotide triphosphate hydrolases"/>
    <property type="match status" value="1"/>
</dbReference>
<feature type="transmembrane region" description="Helical" evidence="6">
    <location>
        <begin position="281"/>
        <end position="297"/>
    </location>
</feature>